<evidence type="ECO:0000313" key="1">
    <source>
        <dbReference type="EnsemblMetazoa" id="GMOY014078.P1226"/>
    </source>
</evidence>
<accession>A0ABK9NGG0</accession>
<protein>
    <submittedName>
        <fullName evidence="1">Uncharacterized protein</fullName>
    </submittedName>
</protein>
<dbReference type="Proteomes" id="UP000092444">
    <property type="component" value="Unassembled WGS sequence"/>
</dbReference>
<dbReference type="EMBL" id="CCAG010012522">
    <property type="status" value="NOT_ANNOTATED_CDS"/>
    <property type="molecule type" value="Genomic_DNA"/>
</dbReference>
<reference evidence="1" key="1">
    <citation type="submission" date="2025-05" db="UniProtKB">
        <authorList>
            <consortium name="EnsemblMetazoa"/>
        </authorList>
    </citation>
    <scope>IDENTIFICATION</scope>
    <source>
        <strain evidence="1">Yale</strain>
    </source>
</reference>
<keyword evidence="2" id="KW-1185">Reference proteome</keyword>
<organism evidence="1 2">
    <name type="scientific">Glossina morsitans morsitans</name>
    <name type="common">Savannah tsetse fly</name>
    <dbReference type="NCBI Taxonomy" id="37546"/>
    <lineage>
        <taxon>Eukaryota</taxon>
        <taxon>Metazoa</taxon>
        <taxon>Ecdysozoa</taxon>
        <taxon>Arthropoda</taxon>
        <taxon>Hexapoda</taxon>
        <taxon>Insecta</taxon>
        <taxon>Pterygota</taxon>
        <taxon>Neoptera</taxon>
        <taxon>Endopterygota</taxon>
        <taxon>Diptera</taxon>
        <taxon>Brachycera</taxon>
        <taxon>Muscomorpha</taxon>
        <taxon>Hippoboscoidea</taxon>
        <taxon>Glossinidae</taxon>
        <taxon>Glossina</taxon>
    </lineage>
</organism>
<sequence>MRGFIKLMDELLRAYADITIQAYMLSTDILESFFCKITPSQKKRTRPAPQILQLITRLVESQMEFWGNGRITTDDYHAINVLNYTMEDPAAEEFLPYGLEGVAFDNVAAGVIAKNEEDYIWLLMDYGIAQYIREQLRCEACLNDLSKRIADENDLKDIVITAYEYLAPEFGKAQVYEAFYSACDIYKTVLQDHMMAKNIGKRLQAITIERVALFRKAGSCNNGVTHQTNLLVFVIYLYDLLI</sequence>
<name>A0ABK9NGG0_GLOMM</name>
<dbReference type="EnsemblMetazoa" id="GMOY014078.R1226">
    <property type="protein sequence ID" value="GMOY014078.P1226"/>
    <property type="gene ID" value="GMOY014078"/>
</dbReference>
<evidence type="ECO:0000313" key="2">
    <source>
        <dbReference type="Proteomes" id="UP000092444"/>
    </source>
</evidence>
<proteinExistence type="predicted"/>